<proteinExistence type="predicted"/>
<reference evidence="3" key="1">
    <citation type="submission" date="2020-04" db="EMBL/GenBank/DDBJ databases">
        <authorList>
            <person name="Chiriac C."/>
            <person name="Salcher M."/>
            <person name="Ghai R."/>
            <person name="Kavagutti S V."/>
        </authorList>
    </citation>
    <scope>NUCLEOTIDE SEQUENCE</scope>
</reference>
<accession>A0A6J5NF51</accession>
<dbReference type="Gene3D" id="3.30.420.280">
    <property type="match status" value="1"/>
</dbReference>
<dbReference type="EMBL" id="LR796634">
    <property type="protein sequence ID" value="CAB4156426.1"/>
    <property type="molecule type" value="Genomic_DNA"/>
</dbReference>
<feature type="compositionally biased region" description="Basic and acidic residues" evidence="1">
    <location>
        <begin position="571"/>
        <end position="582"/>
    </location>
</feature>
<gene>
    <name evidence="2" type="ORF">UFOVP467_53</name>
    <name evidence="3" type="ORF">UFOVP657_58</name>
</gene>
<organism evidence="3">
    <name type="scientific">uncultured Caudovirales phage</name>
    <dbReference type="NCBI Taxonomy" id="2100421"/>
    <lineage>
        <taxon>Viruses</taxon>
        <taxon>Duplodnaviria</taxon>
        <taxon>Heunggongvirae</taxon>
        <taxon>Uroviricota</taxon>
        <taxon>Caudoviricetes</taxon>
        <taxon>Peduoviridae</taxon>
        <taxon>Maltschvirus</taxon>
        <taxon>Maltschvirus maltsch</taxon>
    </lineage>
</organism>
<protein>
    <submittedName>
        <fullName evidence="3">Uncharacterized protein</fullName>
    </submittedName>
</protein>
<feature type="region of interest" description="Disordered" evidence="1">
    <location>
        <begin position="557"/>
        <end position="582"/>
    </location>
</feature>
<dbReference type="EMBL" id="LR796441">
    <property type="protein sequence ID" value="CAB4145019.1"/>
    <property type="molecule type" value="Genomic_DNA"/>
</dbReference>
<dbReference type="Gene3D" id="3.40.50.300">
    <property type="entry name" value="P-loop containing nucleotide triphosphate hydrolases"/>
    <property type="match status" value="1"/>
</dbReference>
<sequence length="582" mass="65787">MKLTVNKSSTPKQLKKFVRTSQSLSLSLLQALNDEIESSIDNGEFDFGVATPLVGADLDYRSWLKTYAPHAASSELGSHHVRAWDWSDTFSQGDPPPALIECWFRGGGKSTTVELITCRTAVRATRRFVLYVCATQDAANRHVSDIANVMEKCGIERAVNQYGFSKGWNASKLRTANGFNVLAFGLDTGARGVKLDHLRPDFIILDDIDELDDSVNRVEKKIQTITQTILPAKSTDAAIVFVQNAIHANSVMSRVLTGELDMLQNRIQSKIVPAINDLKYDPVEKEDGRISYKITGGTPTWSHKSIAVCQREIEDFGLLPFLRECQHDVGVGGKFFPEFKEYGMAGEPWHVVDAIEVQPWWRFWGSHDFGTGAPACFLLFASDERENVYVIDEWYQAGQVSSEQASSVLDLLDKHNLAQPKSPAQRNKMWNTKLEAIAFDWANTFPPMKTEERIGEYPVEIWWERGLPPVRAVKDRKAGWQRCKELMVDLDSVAGVIRPKLRILRRNCPNLIKQLSLTMASPKDPDEIDNGTKNDHAIDSFRYGAMWRMNPVKCPEVSKNSEFTGKNNRPKWLDEDKRKDYI</sequence>
<evidence type="ECO:0000256" key="1">
    <source>
        <dbReference type="SAM" id="MobiDB-lite"/>
    </source>
</evidence>
<evidence type="ECO:0000313" key="2">
    <source>
        <dbReference type="EMBL" id="CAB4145019.1"/>
    </source>
</evidence>
<evidence type="ECO:0000313" key="3">
    <source>
        <dbReference type="EMBL" id="CAB4156426.1"/>
    </source>
</evidence>
<name>A0A6J5NF51_9CAUD</name>
<dbReference type="InterPro" id="IPR027417">
    <property type="entry name" value="P-loop_NTPase"/>
</dbReference>
<feature type="compositionally biased region" description="Polar residues" evidence="1">
    <location>
        <begin position="558"/>
        <end position="567"/>
    </location>
</feature>